<name>X1QT24_9ZZZZ</name>
<evidence type="ECO:0000313" key="2">
    <source>
        <dbReference type="EMBL" id="GAI46419.1"/>
    </source>
</evidence>
<dbReference type="EMBL" id="BARV01024446">
    <property type="protein sequence ID" value="GAI46419.1"/>
    <property type="molecule type" value="Genomic_DNA"/>
</dbReference>
<protein>
    <submittedName>
        <fullName evidence="2">Uncharacterized protein</fullName>
    </submittedName>
</protein>
<keyword evidence="1" id="KW-0175">Coiled coil</keyword>
<proteinExistence type="predicted"/>
<feature type="coiled-coil region" evidence="1">
    <location>
        <begin position="3"/>
        <end position="30"/>
    </location>
</feature>
<organism evidence="2">
    <name type="scientific">marine sediment metagenome</name>
    <dbReference type="NCBI Taxonomy" id="412755"/>
    <lineage>
        <taxon>unclassified sequences</taxon>
        <taxon>metagenomes</taxon>
        <taxon>ecological metagenomes</taxon>
    </lineage>
</organism>
<feature type="non-terminal residue" evidence="2">
    <location>
        <position position="52"/>
    </location>
</feature>
<reference evidence="2" key="1">
    <citation type="journal article" date="2014" name="Front. Microbiol.">
        <title>High frequency of phylogenetically diverse reductive dehalogenase-homologous genes in deep subseafloor sedimentary metagenomes.</title>
        <authorList>
            <person name="Kawai M."/>
            <person name="Futagami T."/>
            <person name="Toyoda A."/>
            <person name="Takaki Y."/>
            <person name="Nishi S."/>
            <person name="Hori S."/>
            <person name="Arai W."/>
            <person name="Tsubouchi T."/>
            <person name="Morono Y."/>
            <person name="Uchiyama I."/>
            <person name="Ito T."/>
            <person name="Fujiyama A."/>
            <person name="Inagaki F."/>
            <person name="Takami H."/>
        </authorList>
    </citation>
    <scope>NUCLEOTIDE SEQUENCE</scope>
    <source>
        <strain evidence="2">Expedition CK06-06</strain>
    </source>
</reference>
<gene>
    <name evidence="2" type="ORF">S06H3_39907</name>
</gene>
<evidence type="ECO:0000256" key="1">
    <source>
        <dbReference type="SAM" id="Coils"/>
    </source>
</evidence>
<comment type="caution">
    <text evidence="2">The sequence shown here is derived from an EMBL/GenBank/DDBJ whole genome shotgun (WGS) entry which is preliminary data.</text>
</comment>
<sequence>MNQKALKKIKEKLKREKLQIEKELESFAKRDKKVEGDWDARFPKWNGGGSSS</sequence>
<dbReference type="AlphaFoldDB" id="X1QT24"/>
<accession>X1QT24</accession>